<dbReference type="Pfam" id="PF10184">
    <property type="entry name" value="DUF2358"/>
    <property type="match status" value="1"/>
</dbReference>
<dbReference type="InterPro" id="IPR018790">
    <property type="entry name" value="DUF2358"/>
</dbReference>
<gene>
    <name evidence="2" type="ORF">Naga_100396g3</name>
</gene>
<dbReference type="EMBL" id="AZIL01001965">
    <property type="protein sequence ID" value="EWM22953.1"/>
    <property type="molecule type" value="Genomic_DNA"/>
</dbReference>
<evidence type="ECO:0000313" key="2">
    <source>
        <dbReference type="EMBL" id="EWM22953.1"/>
    </source>
</evidence>
<organism evidence="2 3">
    <name type="scientific">Nannochloropsis gaditana</name>
    <dbReference type="NCBI Taxonomy" id="72520"/>
    <lineage>
        <taxon>Eukaryota</taxon>
        <taxon>Sar</taxon>
        <taxon>Stramenopiles</taxon>
        <taxon>Ochrophyta</taxon>
        <taxon>Eustigmatophyceae</taxon>
        <taxon>Eustigmatales</taxon>
        <taxon>Monodopsidaceae</taxon>
        <taxon>Nannochloropsis</taxon>
    </lineage>
</organism>
<name>W7THG8_9STRA</name>
<feature type="compositionally biased region" description="Basic and acidic residues" evidence="1">
    <location>
        <begin position="21"/>
        <end position="36"/>
    </location>
</feature>
<dbReference type="PANTHER" id="PTHR31094">
    <property type="entry name" value="RIKEN CDNA 2310061I04 GENE"/>
    <property type="match status" value="1"/>
</dbReference>
<dbReference type="Proteomes" id="UP000019335">
    <property type="component" value="Chromosome 19"/>
</dbReference>
<accession>W7THG8</accession>
<feature type="compositionally biased region" description="Basic residues" evidence="1">
    <location>
        <begin position="1"/>
        <end position="11"/>
    </location>
</feature>
<feature type="compositionally biased region" description="Acidic residues" evidence="1">
    <location>
        <begin position="249"/>
        <end position="260"/>
    </location>
</feature>
<feature type="region of interest" description="Disordered" evidence="1">
    <location>
        <begin position="247"/>
        <end position="292"/>
    </location>
</feature>
<feature type="region of interest" description="Disordered" evidence="1">
    <location>
        <begin position="318"/>
        <end position="339"/>
    </location>
</feature>
<sequence length="520" mass="56803">MAVHRSRRRKGRIDEAQQEWSGREDAGEKGSEGMRHECSTSQMVSGTGKGMLALVMLLTARQTEGFHFMSPSKTAGSSAAHAGRDGGVAGVGRVPALGSEKFGRREGRPSTLSRGGRASRSGVVGTGGKWLRSSSESVVGPAVEHLVPAPSQWALPDLSFSSSSASSRSLFPSMGQSSTPATFPFILYQRAAPRALSSALAGEITQPSLAETGLLAWAGGCSDGQGESGFFHLDSELGPLCGRKGGESWVEEGEDEEEPSEECRRLSRTRRRAEEAVDPPSASVTLGDGGRKALMREEERVEPGGTWAARGEVRQAFPSMTEQPPPSPQVQGDGPEPNRNDNFTINLGKALDHLRVDVPLLFEREPDLSIYTEDVRLRDHARIYASGKFMYQMVYFSLRVARIFMPMPPLVEVLNIRWCPARQSIEVRFQIRVDTLSDSLYFDAVSVYRVNARGLIYEHLIEKVIRNDLSEKPSIVNLFYATRQVLVGGKVPIPDSVGMRRDRAWSGIAGLTVKVEIERS</sequence>
<proteinExistence type="predicted"/>
<protein>
    <submittedName>
        <fullName evidence="2">Uncharacterized protein</fullName>
    </submittedName>
</protein>
<feature type="region of interest" description="Disordered" evidence="1">
    <location>
        <begin position="1"/>
        <end position="36"/>
    </location>
</feature>
<reference evidence="2 3" key="1">
    <citation type="journal article" date="2014" name="Mol. Plant">
        <title>Chromosome Scale Genome Assembly and Transcriptome Profiling of Nannochloropsis gaditana in Nitrogen Depletion.</title>
        <authorList>
            <person name="Corteggiani Carpinelli E."/>
            <person name="Telatin A."/>
            <person name="Vitulo N."/>
            <person name="Forcato C."/>
            <person name="D'Angelo M."/>
            <person name="Schiavon R."/>
            <person name="Vezzi A."/>
            <person name="Giacometti G.M."/>
            <person name="Morosinotto T."/>
            <person name="Valle G."/>
        </authorList>
    </citation>
    <scope>NUCLEOTIDE SEQUENCE [LARGE SCALE GENOMIC DNA]</scope>
    <source>
        <strain evidence="2 3">B-31</strain>
    </source>
</reference>
<dbReference type="AlphaFoldDB" id="W7THG8"/>
<evidence type="ECO:0000313" key="3">
    <source>
        <dbReference type="Proteomes" id="UP000019335"/>
    </source>
</evidence>
<comment type="caution">
    <text evidence="2">The sequence shown here is derived from an EMBL/GenBank/DDBJ whole genome shotgun (WGS) entry which is preliminary data.</text>
</comment>
<dbReference type="OrthoDB" id="44820at2759"/>
<feature type="region of interest" description="Disordered" evidence="1">
    <location>
        <begin position="100"/>
        <end position="128"/>
    </location>
</feature>
<evidence type="ECO:0000256" key="1">
    <source>
        <dbReference type="SAM" id="MobiDB-lite"/>
    </source>
</evidence>
<dbReference type="PANTHER" id="PTHR31094:SF2">
    <property type="entry name" value="RIKEN CDNA 2310061I04 GENE"/>
    <property type="match status" value="1"/>
</dbReference>
<feature type="compositionally biased region" description="Low complexity" evidence="1">
    <location>
        <begin position="113"/>
        <end position="123"/>
    </location>
</feature>
<keyword evidence="3" id="KW-1185">Reference proteome</keyword>